<accession>A0A3P7Z334</accession>
<feature type="region of interest" description="Disordered" evidence="1">
    <location>
        <begin position="1"/>
        <end position="32"/>
    </location>
</feature>
<organism evidence="2 3">
    <name type="scientific">Schistosoma margrebowiei</name>
    <dbReference type="NCBI Taxonomy" id="48269"/>
    <lineage>
        <taxon>Eukaryota</taxon>
        <taxon>Metazoa</taxon>
        <taxon>Spiralia</taxon>
        <taxon>Lophotrochozoa</taxon>
        <taxon>Platyhelminthes</taxon>
        <taxon>Trematoda</taxon>
        <taxon>Digenea</taxon>
        <taxon>Strigeidida</taxon>
        <taxon>Schistosomatoidea</taxon>
        <taxon>Schistosomatidae</taxon>
        <taxon>Schistosoma</taxon>
    </lineage>
</organism>
<evidence type="ECO:0000256" key="1">
    <source>
        <dbReference type="SAM" id="MobiDB-lite"/>
    </source>
</evidence>
<dbReference type="GO" id="GO:0005085">
    <property type="term" value="F:guanyl-nucleotide exchange factor activity"/>
    <property type="evidence" value="ECO:0007669"/>
    <property type="project" value="InterPro"/>
</dbReference>
<dbReference type="PANTHER" id="PTHR23317:SF76">
    <property type="entry name" value="LD20667P"/>
    <property type="match status" value="1"/>
</dbReference>
<feature type="region of interest" description="Disordered" evidence="1">
    <location>
        <begin position="355"/>
        <end position="383"/>
    </location>
</feature>
<evidence type="ECO:0000313" key="3">
    <source>
        <dbReference type="Proteomes" id="UP000277204"/>
    </source>
</evidence>
<dbReference type="GO" id="GO:0007264">
    <property type="term" value="P:small GTPase-mediated signal transduction"/>
    <property type="evidence" value="ECO:0007669"/>
    <property type="project" value="InterPro"/>
</dbReference>
<dbReference type="EMBL" id="UZAI01003226">
    <property type="protein sequence ID" value="VDO78127.1"/>
    <property type="molecule type" value="Genomic_DNA"/>
</dbReference>
<evidence type="ECO:0000313" key="2">
    <source>
        <dbReference type="EMBL" id="VDO78127.1"/>
    </source>
</evidence>
<reference evidence="2 3" key="1">
    <citation type="submission" date="2018-11" db="EMBL/GenBank/DDBJ databases">
        <authorList>
            <consortium name="Pathogen Informatics"/>
        </authorList>
    </citation>
    <scope>NUCLEOTIDE SEQUENCE [LARGE SCALE GENOMIC DNA]</scope>
    <source>
        <strain evidence="2 3">Zambia</strain>
    </source>
</reference>
<name>A0A3P7Z334_9TREM</name>
<feature type="compositionally biased region" description="Low complexity" evidence="1">
    <location>
        <begin position="374"/>
        <end position="383"/>
    </location>
</feature>
<feature type="region of interest" description="Disordered" evidence="1">
    <location>
        <begin position="63"/>
        <end position="123"/>
    </location>
</feature>
<gene>
    <name evidence="2" type="ORF">SMRZ_LOCUS7797</name>
</gene>
<dbReference type="AlphaFoldDB" id="A0A3P7Z334"/>
<dbReference type="PANTHER" id="PTHR23317">
    <property type="entry name" value="DEDICATOR OF CYTOKINESIS DOCK"/>
    <property type="match status" value="1"/>
</dbReference>
<proteinExistence type="predicted"/>
<dbReference type="InterPro" id="IPR026791">
    <property type="entry name" value="DOCK"/>
</dbReference>
<protein>
    <submittedName>
        <fullName evidence="2">Uncharacterized protein</fullName>
    </submittedName>
</protein>
<feature type="compositionally biased region" description="Polar residues" evidence="1">
    <location>
        <begin position="1"/>
        <end position="14"/>
    </location>
</feature>
<keyword evidence="3" id="KW-1185">Reference proteome</keyword>
<sequence>MTDGHSNSSTLNTSRRQHSIDKSNKLNKSNISGNITSHINSISHYRPQSMLSDYSLETINNNNQSRQQQQQNTMNSDNGSYDSYLSITSSSHSFSQTGSSGRKSSLSSDQSDGRSTNSGSATATTTANAAYLTKDGKVQKHILDQIAGVNQGGALQRVQRIRHQDISSILPPSTTIITSSIESNAPSIISNQCPRSHSIHSVDSAQSGNCVLSSHTSSSTLTLTGPDVDNNNNNKDHINGLNGGNHIDENDGINNLTSDYKNNKINQNHNELTMLVSELNAQIPNDNFYYPIKSTNDTAYMDSAVDSNIPSGERVKHNLLKTYVEFVFNPDHLLTTCINHYLNENQQFINDPRKEEEGGIHHKRSNRSPPPSSSPSITTTTRSNKLSISQSTINQYFPLSSLHHSIIRGLILLLSDIHCPNNILIHLFNNIWLLLTLIIKSMTQYLCISKKIWAERSGETRFSSLFCEDLTVFIQLIGSHLLSTSLGTTKTTSIACNQSNKTDELDTTTYNQVITSLNGSSTKMEPFNSLTNSQASKYINQSSTRKTSPRSESIQLKQYSNSVKSNPHHTNNNVINFNGIDVISAIGQFLCHLFNLMDRGYVFKRVRDLLMFLEISPRMSADKIDQLNELRFELLRCICEHEHFIPLNLPMLNISDGLSKFTFLSTFLHSL</sequence>
<dbReference type="Proteomes" id="UP000277204">
    <property type="component" value="Unassembled WGS sequence"/>
</dbReference>